<evidence type="ECO:0000259" key="9">
    <source>
        <dbReference type="PROSITE" id="PS50922"/>
    </source>
</evidence>
<keyword evidence="4 8" id="KW-1133">Transmembrane helix</keyword>
<dbReference type="PROSITE" id="PS50922">
    <property type="entry name" value="TLC"/>
    <property type="match status" value="1"/>
</dbReference>
<feature type="transmembrane region" description="Helical" evidence="8">
    <location>
        <begin position="113"/>
        <end position="136"/>
    </location>
</feature>
<evidence type="ECO:0000256" key="1">
    <source>
        <dbReference type="ARBA" id="ARBA00004141"/>
    </source>
</evidence>
<feature type="transmembrane region" description="Helical" evidence="8">
    <location>
        <begin position="229"/>
        <end position="246"/>
    </location>
</feature>
<dbReference type="GO" id="GO:0046513">
    <property type="term" value="P:ceramide biosynthetic process"/>
    <property type="evidence" value="ECO:0007669"/>
    <property type="project" value="InterPro"/>
</dbReference>
<evidence type="ECO:0000256" key="7">
    <source>
        <dbReference type="SAM" id="MobiDB-lite"/>
    </source>
</evidence>
<protein>
    <submittedName>
        <fullName evidence="10">TLC domain-containing protein</fullName>
    </submittedName>
</protein>
<comment type="caution">
    <text evidence="10">The sequence shown here is derived from an EMBL/GenBank/DDBJ whole genome shotgun (WGS) entry which is preliminary data.</text>
</comment>
<dbReference type="PANTHER" id="PTHR12560:SF0">
    <property type="entry name" value="LD18904P"/>
    <property type="match status" value="1"/>
</dbReference>
<evidence type="ECO:0000256" key="3">
    <source>
        <dbReference type="ARBA" id="ARBA00022692"/>
    </source>
</evidence>
<dbReference type="GeneID" id="85314680"/>
<dbReference type="AlphaFoldDB" id="A0AAJ0C4Z3"/>
<feature type="region of interest" description="Disordered" evidence="7">
    <location>
        <begin position="394"/>
        <end position="421"/>
    </location>
</feature>
<feature type="transmembrane region" description="Helical" evidence="8">
    <location>
        <begin position="195"/>
        <end position="217"/>
    </location>
</feature>
<keyword evidence="5 6" id="KW-0472">Membrane</keyword>
<keyword evidence="11" id="KW-1185">Reference proteome</keyword>
<dbReference type="Proteomes" id="UP001244011">
    <property type="component" value="Unassembled WGS sequence"/>
</dbReference>
<feature type="transmembrane region" description="Helical" evidence="8">
    <location>
        <begin position="57"/>
        <end position="78"/>
    </location>
</feature>
<comment type="subcellular location">
    <subcellularLocation>
        <location evidence="1">Membrane</location>
        <topology evidence="1">Multi-pass membrane protein</topology>
    </subcellularLocation>
</comment>
<reference evidence="10" key="1">
    <citation type="submission" date="2023-06" db="EMBL/GenBank/DDBJ databases">
        <title>Genome-scale phylogeny and comparative genomics of the fungal order Sordariales.</title>
        <authorList>
            <consortium name="Lawrence Berkeley National Laboratory"/>
            <person name="Hensen N."/>
            <person name="Bonometti L."/>
            <person name="Westerberg I."/>
            <person name="Brannstrom I.O."/>
            <person name="Guillou S."/>
            <person name="Cros-Aarteil S."/>
            <person name="Calhoun S."/>
            <person name="Haridas S."/>
            <person name="Kuo A."/>
            <person name="Mondo S."/>
            <person name="Pangilinan J."/>
            <person name="Riley R."/>
            <person name="Labutti K."/>
            <person name="Andreopoulos B."/>
            <person name="Lipzen A."/>
            <person name="Chen C."/>
            <person name="Yanf M."/>
            <person name="Daum C."/>
            <person name="Ng V."/>
            <person name="Clum A."/>
            <person name="Steindorff A."/>
            <person name="Ohm R."/>
            <person name="Martin F."/>
            <person name="Silar P."/>
            <person name="Natvig D."/>
            <person name="Lalanne C."/>
            <person name="Gautier V."/>
            <person name="Ament-Velasquez S.L."/>
            <person name="Kruys A."/>
            <person name="Hutchinson M.I."/>
            <person name="Powell A.J."/>
            <person name="Barry K."/>
            <person name="Miller A.N."/>
            <person name="Grigoriev I.V."/>
            <person name="Debuchy R."/>
            <person name="Gladieux P."/>
            <person name="Thoren M.H."/>
            <person name="Johannesson H."/>
        </authorList>
    </citation>
    <scope>NUCLEOTIDE SEQUENCE</scope>
    <source>
        <strain evidence="10">8032-3</strain>
    </source>
</reference>
<feature type="compositionally biased region" description="Acidic residues" evidence="7">
    <location>
        <begin position="400"/>
        <end position="416"/>
    </location>
</feature>
<dbReference type="RefSeq" id="XP_060283994.1">
    <property type="nucleotide sequence ID" value="XM_060431493.1"/>
</dbReference>
<evidence type="ECO:0000313" key="11">
    <source>
        <dbReference type="Proteomes" id="UP001244011"/>
    </source>
</evidence>
<dbReference type="InterPro" id="IPR016439">
    <property type="entry name" value="Lag1/Lac1-like"/>
</dbReference>
<feature type="region of interest" description="Disordered" evidence="7">
    <location>
        <begin position="439"/>
        <end position="470"/>
    </location>
</feature>
<feature type="transmembrane region" description="Helical" evidence="8">
    <location>
        <begin position="274"/>
        <end position="294"/>
    </location>
</feature>
<dbReference type="SMART" id="SM00724">
    <property type="entry name" value="TLC"/>
    <property type="match status" value="1"/>
</dbReference>
<evidence type="ECO:0000256" key="6">
    <source>
        <dbReference type="PROSITE-ProRule" id="PRU00205"/>
    </source>
</evidence>
<evidence type="ECO:0000256" key="4">
    <source>
        <dbReference type="ARBA" id="ARBA00022989"/>
    </source>
</evidence>
<proteinExistence type="inferred from homology"/>
<dbReference type="GO" id="GO:0016020">
    <property type="term" value="C:membrane"/>
    <property type="evidence" value="ECO:0007669"/>
    <property type="project" value="UniProtKB-SubCell"/>
</dbReference>
<evidence type="ECO:0000256" key="5">
    <source>
        <dbReference type="ARBA" id="ARBA00023136"/>
    </source>
</evidence>
<feature type="transmembrane region" description="Helical" evidence="8">
    <location>
        <begin position="157"/>
        <end position="175"/>
    </location>
</feature>
<name>A0AAJ0C4Z3_9PEZI</name>
<dbReference type="InterPro" id="IPR006634">
    <property type="entry name" value="TLC-dom"/>
</dbReference>
<gene>
    <name evidence="10" type="ORF">QBC33DRAFT_58684</name>
</gene>
<feature type="transmembrane region" description="Helical" evidence="8">
    <location>
        <begin position="361"/>
        <end position="387"/>
    </location>
</feature>
<dbReference type="EMBL" id="MU839007">
    <property type="protein sequence ID" value="KAK1767781.1"/>
    <property type="molecule type" value="Genomic_DNA"/>
</dbReference>
<keyword evidence="3 6" id="KW-0812">Transmembrane</keyword>
<feature type="compositionally biased region" description="Basic and acidic residues" evidence="7">
    <location>
        <begin position="453"/>
        <end position="470"/>
    </location>
</feature>
<sequence length="470" mass="53777">MGKTNTNVGNLEHKPETSPAMKAPPSWTTQPPNSSMNIIRKVNRKAKRKGNGPLKGLACWLLDHQTGFSFSLIALLFLTHVSISEARPYTSKFFTLSYYNSNTGKYAAGHDDFYFMAFCIVLFTGLRAGFMEYAIAPLARRLGLSKRKEVTRFSEQGWMLMYYNVFWPLGMYIYYNSPYFLNMEELWTDWPQRELGGLMKGYILGQWSFWLQQVLILNIEARRKDHWQMLSHHLVTIALICASYAYHQTRVGNLILVLMDIVDLVFPLAKCLKYLGFTTICDVLFGVFIVLWLISRHVFYLMTCWSVYSDLPRLVTPACYKGSADNLQGPLPVPSDWSHLLEPFRDPAGTVCWNDNIMFGFLSYLLILQVMMVIWSTFIVQVAVRVLQGNSAEDIRSDDEGGEGEEEEESEYEEVQPLEKEVGVEAIDLKGWERRHAVKRAASSSGVSLPGPSDRRKELLNRIGCEKQID</sequence>
<feature type="domain" description="TLC" evidence="9">
    <location>
        <begin position="151"/>
        <end position="388"/>
    </location>
</feature>
<evidence type="ECO:0000313" key="10">
    <source>
        <dbReference type="EMBL" id="KAK1767781.1"/>
    </source>
</evidence>
<dbReference type="Pfam" id="PF03798">
    <property type="entry name" value="TRAM_LAG1_CLN8"/>
    <property type="match status" value="1"/>
</dbReference>
<evidence type="ECO:0000256" key="8">
    <source>
        <dbReference type="SAM" id="Phobius"/>
    </source>
</evidence>
<evidence type="ECO:0000256" key="2">
    <source>
        <dbReference type="ARBA" id="ARBA00009808"/>
    </source>
</evidence>
<organism evidence="10 11">
    <name type="scientific">Phialemonium atrogriseum</name>
    <dbReference type="NCBI Taxonomy" id="1093897"/>
    <lineage>
        <taxon>Eukaryota</taxon>
        <taxon>Fungi</taxon>
        <taxon>Dikarya</taxon>
        <taxon>Ascomycota</taxon>
        <taxon>Pezizomycotina</taxon>
        <taxon>Sordariomycetes</taxon>
        <taxon>Sordariomycetidae</taxon>
        <taxon>Cephalothecales</taxon>
        <taxon>Cephalothecaceae</taxon>
        <taxon>Phialemonium</taxon>
    </lineage>
</organism>
<dbReference type="GO" id="GO:0050291">
    <property type="term" value="F:sphingosine N-acyltransferase activity"/>
    <property type="evidence" value="ECO:0007669"/>
    <property type="project" value="InterPro"/>
</dbReference>
<dbReference type="PANTHER" id="PTHR12560">
    <property type="entry name" value="LONGEVITY ASSURANCE FACTOR 1 LAG1"/>
    <property type="match status" value="1"/>
</dbReference>
<accession>A0AAJ0C4Z3</accession>
<comment type="similarity">
    <text evidence="2">Belongs to the sphingosine N-acyltransferase family.</text>
</comment>
<feature type="region of interest" description="Disordered" evidence="7">
    <location>
        <begin position="1"/>
        <end position="34"/>
    </location>
</feature>